<dbReference type="OrthoDB" id="2405700at2759"/>
<feature type="region of interest" description="Disordered" evidence="1">
    <location>
        <begin position="270"/>
        <end position="307"/>
    </location>
</feature>
<gene>
    <name evidence="2" type="ORF">PYCCODRAFT_1465313</name>
</gene>
<dbReference type="STRING" id="1353009.A0A1Y2IXP5"/>
<dbReference type="PANTHER" id="PTHR28031:SF1">
    <property type="entry name" value="PROLINE-RICH PROTEIN HUA1"/>
    <property type="match status" value="1"/>
</dbReference>
<dbReference type="InterPro" id="IPR038910">
    <property type="entry name" value="Hua1-like"/>
</dbReference>
<feature type="compositionally biased region" description="Polar residues" evidence="1">
    <location>
        <begin position="61"/>
        <end position="70"/>
    </location>
</feature>
<feature type="compositionally biased region" description="Polar residues" evidence="1">
    <location>
        <begin position="131"/>
        <end position="149"/>
    </location>
</feature>
<dbReference type="GO" id="GO:0005737">
    <property type="term" value="C:cytoplasm"/>
    <property type="evidence" value="ECO:0007669"/>
    <property type="project" value="TreeGrafter"/>
</dbReference>
<feature type="compositionally biased region" description="Polar residues" evidence="1">
    <location>
        <begin position="42"/>
        <end position="51"/>
    </location>
</feature>
<dbReference type="PANTHER" id="PTHR28031">
    <property type="entry name" value="PROLINE-RICH PROTEIN HUA1"/>
    <property type="match status" value="1"/>
</dbReference>
<proteinExistence type="predicted"/>
<dbReference type="AlphaFoldDB" id="A0A1Y2IXP5"/>
<sequence>MPSERSMNDLLTEELPPAYTPAPNVYEGEATLELGPRRPFQQPAQVPPQNHSIHRPPWVSPQETGSSSWSAFPGGLHRESPSIFTRPAPPPVHPSLQNGGPPQLPSRPLSDFARDFYTAGADMSTGVLGGPSSQYQGETHGASSSSSTRYAPPPGEPPNRSGKGAPPSPVSPADDPTSDDARPTETPVPGHPLLRHGKILVYPRDYECPKCRNTGYKNYDPSHPCSRCWDKYAKPYTGVLAHAPWSSDAQTGSSSSRTSLQRPLPKFRAPQASLHQRGASQSGPPLLSPGSNLSRSASTSRVSSGYPGASARVVPIAGGGIPMSPYLDPIQSRGRQPFPPASWSAAPPVIPVTGPPPPSTNVVVYPPGDPRLGGRLCWRCGGDGTTSFFGLFDQETCNICKGVGRTFV</sequence>
<accession>A0A1Y2IXP5</accession>
<feature type="region of interest" description="Disordered" evidence="1">
    <location>
        <begin position="1"/>
        <end position="196"/>
    </location>
</feature>
<name>A0A1Y2IXP5_TRAC3</name>
<feature type="compositionally biased region" description="Low complexity" evidence="1">
    <location>
        <begin position="278"/>
        <end position="304"/>
    </location>
</feature>
<organism evidence="2 3">
    <name type="scientific">Trametes coccinea (strain BRFM310)</name>
    <name type="common">Pycnoporus coccineus</name>
    <dbReference type="NCBI Taxonomy" id="1353009"/>
    <lineage>
        <taxon>Eukaryota</taxon>
        <taxon>Fungi</taxon>
        <taxon>Dikarya</taxon>
        <taxon>Basidiomycota</taxon>
        <taxon>Agaricomycotina</taxon>
        <taxon>Agaricomycetes</taxon>
        <taxon>Polyporales</taxon>
        <taxon>Polyporaceae</taxon>
        <taxon>Trametes</taxon>
    </lineage>
</organism>
<protein>
    <submittedName>
        <fullName evidence="2">Uncharacterized protein</fullName>
    </submittedName>
</protein>
<reference evidence="2 3" key="1">
    <citation type="journal article" date="2015" name="Biotechnol. Biofuels">
        <title>Enhanced degradation of softwood versus hardwood by the white-rot fungus Pycnoporus coccineus.</title>
        <authorList>
            <person name="Couturier M."/>
            <person name="Navarro D."/>
            <person name="Chevret D."/>
            <person name="Henrissat B."/>
            <person name="Piumi F."/>
            <person name="Ruiz-Duenas F.J."/>
            <person name="Martinez A.T."/>
            <person name="Grigoriev I.V."/>
            <person name="Riley R."/>
            <person name="Lipzen A."/>
            <person name="Berrin J.G."/>
            <person name="Master E.R."/>
            <person name="Rosso M.N."/>
        </authorList>
    </citation>
    <scope>NUCLEOTIDE SEQUENCE [LARGE SCALE GENOMIC DNA]</scope>
    <source>
        <strain evidence="2 3">BRFM310</strain>
    </source>
</reference>
<evidence type="ECO:0000313" key="3">
    <source>
        <dbReference type="Proteomes" id="UP000193067"/>
    </source>
</evidence>
<evidence type="ECO:0000313" key="2">
    <source>
        <dbReference type="EMBL" id="OSD05413.1"/>
    </source>
</evidence>
<dbReference type="Proteomes" id="UP000193067">
    <property type="component" value="Unassembled WGS sequence"/>
</dbReference>
<evidence type="ECO:0000256" key="1">
    <source>
        <dbReference type="SAM" id="MobiDB-lite"/>
    </source>
</evidence>
<keyword evidence="3" id="KW-1185">Reference proteome</keyword>
<dbReference type="EMBL" id="KZ084093">
    <property type="protein sequence ID" value="OSD05413.1"/>
    <property type="molecule type" value="Genomic_DNA"/>
</dbReference>